<dbReference type="InterPro" id="IPR001932">
    <property type="entry name" value="PPM-type_phosphatase-like_dom"/>
</dbReference>
<dbReference type="PROSITE" id="PS51746">
    <property type="entry name" value="PPM_2"/>
    <property type="match status" value="1"/>
</dbReference>
<dbReference type="SUPFAM" id="SSF81606">
    <property type="entry name" value="PP2C-like"/>
    <property type="match status" value="1"/>
</dbReference>
<reference evidence="4" key="1">
    <citation type="submission" date="2023-12" db="EMBL/GenBank/DDBJ databases">
        <title>Novel species in genus Nocardioides.</title>
        <authorList>
            <person name="Zhou H."/>
        </authorList>
    </citation>
    <scope>NUCLEOTIDE SEQUENCE [LARGE SCALE GENOMIC DNA]</scope>
    <source>
        <strain evidence="4">HM61</strain>
    </source>
</reference>
<keyword evidence="4" id="KW-1185">Reference proteome</keyword>
<evidence type="ECO:0000259" key="2">
    <source>
        <dbReference type="PROSITE" id="PS51746"/>
    </source>
</evidence>
<dbReference type="InterPro" id="IPR036457">
    <property type="entry name" value="PPM-type-like_dom_sf"/>
</dbReference>
<evidence type="ECO:0000256" key="1">
    <source>
        <dbReference type="SAM" id="MobiDB-lite"/>
    </source>
</evidence>
<dbReference type="Proteomes" id="UP001327225">
    <property type="component" value="Chromosome"/>
</dbReference>
<sequence length="433" mass="43597">MTEQDTGSVGARETACPSCGAGVPTGARFCESCGAQVGDAPAPAATLTPPTMVPADDLGDAPISAPTRRPAHALPDPPPDPGRRPCGNCGGEVGPDLYCLSCGTKAPSERDHFRETPASWVAGVCDKGVKKSRNEDAMALLAGEQPGSRAVLVVLDGVSNLVDSDVASLAGARAAREVLRTPLPAGMGTPQGRDAAVAKVFTDAAAAANTAIIAVTDPDEPNPASATFTVAVLEGTRISHANIGDSRCYWLPDDGEPVQLTVDDSVAQAQIASGVAKEVAETGEFAHAITKWLGRDSQDFVPVVGSLEVTGPGWLLACSDGLWNYASAPTALREQIQAATATDPEGIALELVAFANAAGGHDNITAALARVGPLPEAAPPPQPATTAATPTEPTEPAGAVPPPPPPVQNAGTPPAPPTTPSTEAAGEGVPTDG</sequence>
<dbReference type="SMART" id="SM00332">
    <property type="entry name" value="PP2Cc"/>
    <property type="match status" value="1"/>
</dbReference>
<dbReference type="InterPro" id="IPR026870">
    <property type="entry name" value="Zinc_ribbon_dom"/>
</dbReference>
<feature type="compositionally biased region" description="Low complexity" evidence="1">
    <location>
        <begin position="41"/>
        <end position="55"/>
    </location>
</feature>
<dbReference type="RefSeq" id="WP_322938217.1">
    <property type="nucleotide sequence ID" value="NZ_CP141059.1"/>
</dbReference>
<dbReference type="SMART" id="SM00331">
    <property type="entry name" value="PP2C_SIG"/>
    <property type="match status" value="1"/>
</dbReference>
<proteinExistence type="predicted"/>
<accession>A0ABZ0ZVX1</accession>
<dbReference type="Pfam" id="PF13240">
    <property type="entry name" value="Zn_Ribbon_1"/>
    <property type="match status" value="1"/>
</dbReference>
<feature type="region of interest" description="Disordered" evidence="1">
    <location>
        <begin position="1"/>
        <end position="20"/>
    </location>
</feature>
<feature type="compositionally biased region" description="Pro residues" evidence="1">
    <location>
        <begin position="399"/>
        <end position="419"/>
    </location>
</feature>
<evidence type="ECO:0000313" key="3">
    <source>
        <dbReference type="EMBL" id="WQQ27976.1"/>
    </source>
</evidence>
<evidence type="ECO:0000313" key="4">
    <source>
        <dbReference type="Proteomes" id="UP001327225"/>
    </source>
</evidence>
<protein>
    <submittedName>
        <fullName evidence="3">Protein phosphatase 2C domain-containing protein</fullName>
    </submittedName>
</protein>
<dbReference type="CDD" id="cd00143">
    <property type="entry name" value="PP2Cc"/>
    <property type="match status" value="1"/>
</dbReference>
<feature type="region of interest" description="Disordered" evidence="1">
    <location>
        <begin position="41"/>
        <end position="87"/>
    </location>
</feature>
<dbReference type="Pfam" id="PF13672">
    <property type="entry name" value="PP2C_2"/>
    <property type="match status" value="1"/>
</dbReference>
<feature type="region of interest" description="Disordered" evidence="1">
    <location>
        <begin position="373"/>
        <end position="433"/>
    </location>
</feature>
<dbReference type="EMBL" id="CP141059">
    <property type="protein sequence ID" value="WQQ27976.1"/>
    <property type="molecule type" value="Genomic_DNA"/>
</dbReference>
<dbReference type="Gene3D" id="3.60.40.10">
    <property type="entry name" value="PPM-type phosphatase domain"/>
    <property type="match status" value="1"/>
</dbReference>
<feature type="compositionally biased region" description="Low complexity" evidence="1">
    <location>
        <begin position="384"/>
        <end position="398"/>
    </location>
</feature>
<gene>
    <name evidence="3" type="ORF">SHK19_07000</name>
</gene>
<name>A0ABZ0ZVX1_9ACTN</name>
<organism evidence="3 4">
    <name type="scientific">Nocardioides bizhenqiangii</name>
    <dbReference type="NCBI Taxonomy" id="3095076"/>
    <lineage>
        <taxon>Bacteria</taxon>
        <taxon>Bacillati</taxon>
        <taxon>Actinomycetota</taxon>
        <taxon>Actinomycetes</taxon>
        <taxon>Propionibacteriales</taxon>
        <taxon>Nocardioidaceae</taxon>
        <taxon>Nocardioides</taxon>
    </lineage>
</organism>
<feature type="domain" description="PPM-type phosphatase" evidence="2">
    <location>
        <begin position="163"/>
        <end position="371"/>
    </location>
</feature>